<feature type="active site" evidence="4">
    <location>
        <position position="36"/>
    </location>
</feature>
<gene>
    <name evidence="6" type="primary">cheB3</name>
    <name evidence="6" type="ORF">LMG21510_04872</name>
</gene>
<dbReference type="GO" id="GO:0008984">
    <property type="term" value="F:protein-glutamate methylesterase activity"/>
    <property type="evidence" value="ECO:0007669"/>
    <property type="project" value="UniProtKB-EC"/>
</dbReference>
<protein>
    <recommendedName>
        <fullName evidence="2">protein-glutamate methylesterase</fullName>
        <ecNumber evidence="2">3.1.1.61</ecNumber>
    </recommendedName>
</protein>
<keyword evidence="4" id="KW-0145">Chemotaxis</keyword>
<dbReference type="Proteomes" id="UP000721236">
    <property type="component" value="Unassembled WGS sequence"/>
</dbReference>
<evidence type="ECO:0000259" key="5">
    <source>
        <dbReference type="PROSITE" id="PS50122"/>
    </source>
</evidence>
<keyword evidence="1 4" id="KW-0378">Hydrolase</keyword>
<evidence type="ECO:0000256" key="2">
    <source>
        <dbReference type="ARBA" id="ARBA00039140"/>
    </source>
</evidence>
<proteinExistence type="predicted"/>
<comment type="catalytic activity">
    <reaction evidence="3">
        <text>[protein]-L-glutamate 5-O-methyl ester + H2O = L-glutamyl-[protein] + methanol + H(+)</text>
        <dbReference type="Rhea" id="RHEA:23236"/>
        <dbReference type="Rhea" id="RHEA-COMP:10208"/>
        <dbReference type="Rhea" id="RHEA-COMP:10311"/>
        <dbReference type="ChEBI" id="CHEBI:15377"/>
        <dbReference type="ChEBI" id="CHEBI:15378"/>
        <dbReference type="ChEBI" id="CHEBI:17790"/>
        <dbReference type="ChEBI" id="CHEBI:29973"/>
        <dbReference type="ChEBI" id="CHEBI:82795"/>
        <dbReference type="EC" id="3.1.1.61"/>
    </reaction>
</comment>
<dbReference type="SUPFAM" id="SSF52738">
    <property type="entry name" value="Methylesterase CheB, C-terminal domain"/>
    <property type="match status" value="1"/>
</dbReference>
<dbReference type="PANTHER" id="PTHR42872">
    <property type="entry name" value="PROTEIN-GLUTAMATE METHYLESTERASE/PROTEIN-GLUTAMINE GLUTAMINASE"/>
    <property type="match status" value="1"/>
</dbReference>
<evidence type="ECO:0000256" key="3">
    <source>
        <dbReference type="ARBA" id="ARBA00048267"/>
    </source>
</evidence>
<dbReference type="EC" id="3.1.1.61" evidence="2"/>
<dbReference type="RefSeq" id="WP_224044473.1">
    <property type="nucleotide sequence ID" value="NZ_CAJZAH010000009.1"/>
</dbReference>
<evidence type="ECO:0000313" key="6">
    <source>
        <dbReference type="EMBL" id="CAG9183537.1"/>
    </source>
</evidence>
<keyword evidence="7" id="KW-1185">Reference proteome</keyword>
<reference evidence="6 7" key="1">
    <citation type="submission" date="2021-08" db="EMBL/GenBank/DDBJ databases">
        <authorList>
            <person name="Peeters C."/>
        </authorList>
    </citation>
    <scope>NUCLEOTIDE SEQUENCE [LARGE SCALE GENOMIC DNA]</scope>
    <source>
        <strain evidence="6 7">LMG 21510</strain>
    </source>
</reference>
<evidence type="ECO:0000313" key="7">
    <source>
        <dbReference type="Proteomes" id="UP000721236"/>
    </source>
</evidence>
<dbReference type="EMBL" id="CAJZAH010000009">
    <property type="protein sequence ID" value="CAG9183537.1"/>
    <property type="molecule type" value="Genomic_DNA"/>
</dbReference>
<comment type="caution">
    <text evidence="6">The sequence shown here is derived from an EMBL/GenBank/DDBJ whole genome shotgun (WGS) entry which is preliminary data.</text>
</comment>
<accession>A0ABN7ZHL2</accession>
<feature type="active site" evidence="4">
    <location>
        <position position="159"/>
    </location>
</feature>
<feature type="domain" description="CheB-type methylesterase" evidence="5">
    <location>
        <begin position="24"/>
        <end position="212"/>
    </location>
</feature>
<dbReference type="PROSITE" id="PS50122">
    <property type="entry name" value="CHEB"/>
    <property type="match status" value="1"/>
</dbReference>
<dbReference type="Pfam" id="PF01339">
    <property type="entry name" value="CheB_methylest"/>
    <property type="match status" value="1"/>
</dbReference>
<name>A0ABN7ZHL2_9BURK</name>
<evidence type="ECO:0000256" key="1">
    <source>
        <dbReference type="ARBA" id="ARBA00022801"/>
    </source>
</evidence>
<dbReference type="InterPro" id="IPR035909">
    <property type="entry name" value="CheB_C"/>
</dbReference>
<sequence>MSTHPGPRGSGESGVSTATAAVRPAAALQAVAIGASAGGIDALNALLPLLPGDFAPSVLIVLHLRPDTPSLLSEMFSLRCALPVREAEDKMPVLPGHVYVAPPDYHLLVESHADGRRFALSVEPPVRFSRPSIDVLFESAAVAWHDALLGVVLSGANDDGTRGLQAIRARGGRAWVQAPETAQASEMPSHAIAGGPVDEILTIEDIGSRLRQADL</sequence>
<dbReference type="PANTHER" id="PTHR42872:SF6">
    <property type="entry name" value="PROTEIN-GLUTAMATE METHYLESTERASE_PROTEIN-GLUTAMINE GLUTAMINASE"/>
    <property type="match status" value="1"/>
</dbReference>
<organism evidence="6 7">
    <name type="scientific">Cupriavidus respiraculi</name>
    <dbReference type="NCBI Taxonomy" id="195930"/>
    <lineage>
        <taxon>Bacteria</taxon>
        <taxon>Pseudomonadati</taxon>
        <taxon>Pseudomonadota</taxon>
        <taxon>Betaproteobacteria</taxon>
        <taxon>Burkholderiales</taxon>
        <taxon>Burkholderiaceae</taxon>
        <taxon>Cupriavidus</taxon>
    </lineage>
</organism>
<dbReference type="InterPro" id="IPR000673">
    <property type="entry name" value="Sig_transdc_resp-reg_Me-estase"/>
</dbReference>
<dbReference type="CDD" id="cd16433">
    <property type="entry name" value="CheB"/>
    <property type="match status" value="1"/>
</dbReference>
<evidence type="ECO:0000256" key="4">
    <source>
        <dbReference type="PROSITE-ProRule" id="PRU00050"/>
    </source>
</evidence>
<dbReference type="Gene3D" id="3.40.50.180">
    <property type="entry name" value="Methylesterase CheB, C-terminal domain"/>
    <property type="match status" value="1"/>
</dbReference>
<feature type="active site" evidence="4">
    <location>
        <position position="63"/>
    </location>
</feature>